<keyword evidence="4" id="KW-0238">DNA-binding</keyword>
<dbReference type="SMART" id="SM00448">
    <property type="entry name" value="REC"/>
    <property type="match status" value="1"/>
</dbReference>
<name>A0A0H1RBK4_9HYPH</name>
<dbReference type="PROSITE" id="PS50110">
    <property type="entry name" value="RESPONSE_REGULATORY"/>
    <property type="match status" value="1"/>
</dbReference>
<dbReference type="PRINTS" id="PR00038">
    <property type="entry name" value="HTHLUXR"/>
</dbReference>
<dbReference type="InterPro" id="IPR039420">
    <property type="entry name" value="WalR-like"/>
</dbReference>
<gene>
    <name evidence="9" type="ORF">AA309_15645</name>
</gene>
<dbReference type="SUPFAM" id="SSF52172">
    <property type="entry name" value="CheY-like"/>
    <property type="match status" value="1"/>
</dbReference>
<dbReference type="GO" id="GO:0000156">
    <property type="term" value="F:phosphorelay response regulator activity"/>
    <property type="evidence" value="ECO:0007669"/>
    <property type="project" value="TreeGrafter"/>
</dbReference>
<sequence>MSLSRILCIEDDEETASLLVEALNELGYTVNHAPDGEQGLATILSTRPDLVICDVRMPRMGGFEVLEKVAAAGPDFAEIPFVFLTALGDRDSELVGRKLGADDYLTKPIDFEILGAVIENRLRRRHGRLGPESDIHLTDREREVLTWVGRGKTSSEIAIILGIRERTVNFHCDQAMKRLDVINRTQAVAKAIAHRLITG</sequence>
<keyword evidence="3" id="KW-0805">Transcription regulation</keyword>
<dbReference type="Proteomes" id="UP000035489">
    <property type="component" value="Unassembled WGS sequence"/>
</dbReference>
<dbReference type="PROSITE" id="PS50043">
    <property type="entry name" value="HTH_LUXR_2"/>
    <property type="match status" value="1"/>
</dbReference>
<evidence type="ECO:0000313" key="10">
    <source>
        <dbReference type="Proteomes" id="UP000035489"/>
    </source>
</evidence>
<dbReference type="Pfam" id="PF00072">
    <property type="entry name" value="Response_reg"/>
    <property type="match status" value="1"/>
</dbReference>
<organism evidence="9 10">
    <name type="scientific">Microvirga vignae</name>
    <dbReference type="NCBI Taxonomy" id="1225564"/>
    <lineage>
        <taxon>Bacteria</taxon>
        <taxon>Pseudomonadati</taxon>
        <taxon>Pseudomonadota</taxon>
        <taxon>Alphaproteobacteria</taxon>
        <taxon>Hyphomicrobiales</taxon>
        <taxon>Methylobacteriaceae</taxon>
        <taxon>Microvirga</taxon>
    </lineage>
</organism>
<evidence type="ECO:0000256" key="5">
    <source>
        <dbReference type="ARBA" id="ARBA00023163"/>
    </source>
</evidence>
<evidence type="ECO:0000256" key="1">
    <source>
        <dbReference type="ARBA" id="ARBA00022553"/>
    </source>
</evidence>
<evidence type="ECO:0000256" key="6">
    <source>
        <dbReference type="PROSITE-ProRule" id="PRU00169"/>
    </source>
</evidence>
<dbReference type="GO" id="GO:0000976">
    <property type="term" value="F:transcription cis-regulatory region binding"/>
    <property type="evidence" value="ECO:0007669"/>
    <property type="project" value="TreeGrafter"/>
</dbReference>
<evidence type="ECO:0000256" key="3">
    <source>
        <dbReference type="ARBA" id="ARBA00023015"/>
    </source>
</evidence>
<evidence type="ECO:0000259" key="8">
    <source>
        <dbReference type="PROSITE" id="PS50110"/>
    </source>
</evidence>
<dbReference type="Gene3D" id="3.40.50.2300">
    <property type="match status" value="1"/>
</dbReference>
<dbReference type="SMART" id="SM00421">
    <property type="entry name" value="HTH_LUXR"/>
    <property type="match status" value="1"/>
</dbReference>
<dbReference type="Gene3D" id="1.10.10.10">
    <property type="entry name" value="Winged helix-like DNA-binding domain superfamily/Winged helix DNA-binding domain"/>
    <property type="match status" value="1"/>
</dbReference>
<dbReference type="PANTHER" id="PTHR48111:SF1">
    <property type="entry name" value="TWO-COMPONENT RESPONSE REGULATOR ORR33"/>
    <property type="match status" value="1"/>
</dbReference>
<reference evidence="9 10" key="1">
    <citation type="submission" date="2015-05" db="EMBL/GenBank/DDBJ databases">
        <title>Draft genome sequence of Microvirga vignae strain BR3299, a novel nitrogen fixing bacteria isolated from Brazil semi-aired region.</title>
        <authorList>
            <person name="Zilli J.E."/>
            <person name="Passos S.R."/>
            <person name="Leite J."/>
            <person name="Baldani J.I."/>
            <person name="Xavier G.R."/>
            <person name="Rumjaneck N.G."/>
            <person name="Simoes-Araujo J.L."/>
        </authorList>
    </citation>
    <scope>NUCLEOTIDE SEQUENCE [LARGE SCALE GENOMIC DNA]</scope>
    <source>
        <strain evidence="9 10">BR3299</strain>
    </source>
</reference>
<dbReference type="EMBL" id="LCYG01000038">
    <property type="protein sequence ID" value="KLK92246.1"/>
    <property type="molecule type" value="Genomic_DNA"/>
</dbReference>
<dbReference type="STRING" id="1225564.AA309_15645"/>
<proteinExistence type="predicted"/>
<feature type="modified residue" description="4-aspartylphosphate" evidence="6">
    <location>
        <position position="54"/>
    </location>
</feature>
<evidence type="ECO:0000259" key="7">
    <source>
        <dbReference type="PROSITE" id="PS50043"/>
    </source>
</evidence>
<dbReference type="Pfam" id="PF00196">
    <property type="entry name" value="GerE"/>
    <property type="match status" value="1"/>
</dbReference>
<keyword evidence="5" id="KW-0804">Transcription</keyword>
<feature type="domain" description="Response regulatory" evidence="8">
    <location>
        <begin position="5"/>
        <end position="122"/>
    </location>
</feature>
<dbReference type="GO" id="GO:0005829">
    <property type="term" value="C:cytosol"/>
    <property type="evidence" value="ECO:0007669"/>
    <property type="project" value="TreeGrafter"/>
</dbReference>
<dbReference type="GO" id="GO:0032993">
    <property type="term" value="C:protein-DNA complex"/>
    <property type="evidence" value="ECO:0007669"/>
    <property type="project" value="TreeGrafter"/>
</dbReference>
<keyword evidence="1 6" id="KW-0597">Phosphoprotein</keyword>
<dbReference type="SUPFAM" id="SSF46894">
    <property type="entry name" value="C-terminal effector domain of the bipartite response regulators"/>
    <property type="match status" value="1"/>
</dbReference>
<dbReference type="GO" id="GO:0006355">
    <property type="term" value="P:regulation of DNA-templated transcription"/>
    <property type="evidence" value="ECO:0007669"/>
    <property type="project" value="InterPro"/>
</dbReference>
<accession>A0A0H1RBK4</accession>
<dbReference type="InterPro" id="IPR036388">
    <property type="entry name" value="WH-like_DNA-bd_sf"/>
</dbReference>
<dbReference type="PATRIC" id="fig|1225564.3.peg.4029"/>
<dbReference type="OrthoDB" id="5292887at2"/>
<evidence type="ECO:0000313" key="9">
    <source>
        <dbReference type="EMBL" id="KLK92246.1"/>
    </source>
</evidence>
<protein>
    <submittedName>
        <fullName evidence="9">LuxR family transcriptional regulator</fullName>
    </submittedName>
</protein>
<dbReference type="CDD" id="cd06170">
    <property type="entry name" value="LuxR_C_like"/>
    <property type="match status" value="1"/>
</dbReference>
<dbReference type="InterPro" id="IPR000792">
    <property type="entry name" value="Tscrpt_reg_LuxR_C"/>
</dbReference>
<dbReference type="InterPro" id="IPR016032">
    <property type="entry name" value="Sig_transdc_resp-reg_C-effctor"/>
</dbReference>
<evidence type="ECO:0000256" key="4">
    <source>
        <dbReference type="ARBA" id="ARBA00023125"/>
    </source>
</evidence>
<dbReference type="AlphaFoldDB" id="A0A0H1RBK4"/>
<comment type="caution">
    <text evidence="9">The sequence shown here is derived from an EMBL/GenBank/DDBJ whole genome shotgun (WGS) entry which is preliminary data.</text>
</comment>
<feature type="domain" description="HTH luxR-type" evidence="7">
    <location>
        <begin position="130"/>
        <end position="195"/>
    </location>
</feature>
<keyword evidence="2" id="KW-0902">Two-component regulatory system</keyword>
<dbReference type="PANTHER" id="PTHR48111">
    <property type="entry name" value="REGULATOR OF RPOS"/>
    <property type="match status" value="1"/>
</dbReference>
<dbReference type="CDD" id="cd17574">
    <property type="entry name" value="REC_OmpR"/>
    <property type="match status" value="1"/>
</dbReference>
<evidence type="ECO:0000256" key="2">
    <source>
        <dbReference type="ARBA" id="ARBA00023012"/>
    </source>
</evidence>
<dbReference type="InterPro" id="IPR011006">
    <property type="entry name" value="CheY-like_superfamily"/>
</dbReference>
<dbReference type="InterPro" id="IPR001789">
    <property type="entry name" value="Sig_transdc_resp-reg_receiver"/>
</dbReference>
<keyword evidence="10" id="KW-1185">Reference proteome</keyword>